<feature type="transmembrane region" description="Helical" evidence="5">
    <location>
        <begin position="36"/>
        <end position="55"/>
    </location>
</feature>
<dbReference type="AlphaFoldDB" id="A0A955IAP6"/>
<reference evidence="7" key="2">
    <citation type="journal article" date="2021" name="Microbiome">
        <title>Successional dynamics and alternative stable states in a saline activated sludge microbial community over 9 years.</title>
        <authorList>
            <person name="Wang Y."/>
            <person name="Ye J."/>
            <person name="Ju F."/>
            <person name="Liu L."/>
            <person name="Boyd J.A."/>
            <person name="Deng Y."/>
            <person name="Parks D.H."/>
            <person name="Jiang X."/>
            <person name="Yin X."/>
            <person name="Woodcroft B.J."/>
            <person name="Tyson G.W."/>
            <person name="Hugenholtz P."/>
            <person name="Polz M.F."/>
            <person name="Zhang T."/>
        </authorList>
    </citation>
    <scope>NUCLEOTIDE SEQUENCE</scope>
    <source>
        <strain evidence="7">HKST-UBA15</strain>
    </source>
</reference>
<dbReference type="InterPro" id="IPR020846">
    <property type="entry name" value="MFS_dom"/>
</dbReference>
<feature type="transmembrane region" description="Helical" evidence="5">
    <location>
        <begin position="300"/>
        <end position="319"/>
    </location>
</feature>
<feature type="transmembrane region" description="Helical" evidence="5">
    <location>
        <begin position="214"/>
        <end position="240"/>
    </location>
</feature>
<dbReference type="PANTHER" id="PTHR23530:SF1">
    <property type="entry name" value="PERMEASE, MAJOR FACILITATOR SUPERFAMILY-RELATED"/>
    <property type="match status" value="1"/>
</dbReference>
<comment type="caution">
    <text evidence="7">The sequence shown here is derived from an EMBL/GenBank/DDBJ whole genome shotgun (WGS) entry which is preliminary data.</text>
</comment>
<evidence type="ECO:0000256" key="1">
    <source>
        <dbReference type="ARBA" id="ARBA00004141"/>
    </source>
</evidence>
<dbReference type="InterPro" id="IPR053160">
    <property type="entry name" value="MFS_DHA3_Transporter"/>
</dbReference>
<name>A0A955IAP6_9BACT</name>
<dbReference type="InterPro" id="IPR005829">
    <property type="entry name" value="Sugar_transporter_CS"/>
</dbReference>
<feature type="transmembrane region" description="Helical" evidence="5">
    <location>
        <begin position="9"/>
        <end position="30"/>
    </location>
</feature>
<feature type="transmembrane region" description="Helical" evidence="5">
    <location>
        <begin position="360"/>
        <end position="382"/>
    </location>
</feature>
<evidence type="ECO:0000256" key="5">
    <source>
        <dbReference type="SAM" id="Phobius"/>
    </source>
</evidence>
<dbReference type="Pfam" id="PF07690">
    <property type="entry name" value="MFS_1"/>
    <property type="match status" value="1"/>
</dbReference>
<organism evidence="7 8">
    <name type="scientific">Candidatus Dojkabacteria bacterium</name>
    <dbReference type="NCBI Taxonomy" id="2099670"/>
    <lineage>
        <taxon>Bacteria</taxon>
        <taxon>Candidatus Dojkabacteria</taxon>
    </lineage>
</organism>
<dbReference type="GO" id="GO:0016020">
    <property type="term" value="C:membrane"/>
    <property type="evidence" value="ECO:0007669"/>
    <property type="project" value="UniProtKB-SubCell"/>
</dbReference>
<dbReference type="Proteomes" id="UP000745577">
    <property type="component" value="Unassembled WGS sequence"/>
</dbReference>
<evidence type="ECO:0000313" key="8">
    <source>
        <dbReference type="Proteomes" id="UP000745577"/>
    </source>
</evidence>
<dbReference type="SUPFAM" id="SSF103473">
    <property type="entry name" value="MFS general substrate transporter"/>
    <property type="match status" value="1"/>
</dbReference>
<feature type="domain" description="Major facilitator superfamily (MFS) profile" evidence="6">
    <location>
        <begin position="1"/>
        <end position="385"/>
    </location>
</feature>
<keyword evidence="2 5" id="KW-0812">Transmembrane</keyword>
<dbReference type="PROSITE" id="PS00216">
    <property type="entry name" value="SUGAR_TRANSPORT_1"/>
    <property type="match status" value="1"/>
</dbReference>
<feature type="transmembrane region" description="Helical" evidence="5">
    <location>
        <begin position="276"/>
        <end position="294"/>
    </location>
</feature>
<feature type="transmembrane region" description="Helical" evidence="5">
    <location>
        <begin position="135"/>
        <end position="154"/>
    </location>
</feature>
<keyword evidence="4 5" id="KW-0472">Membrane</keyword>
<dbReference type="EMBL" id="JAGQLL010000012">
    <property type="protein sequence ID" value="MCA9379793.1"/>
    <property type="molecule type" value="Genomic_DNA"/>
</dbReference>
<comment type="subcellular location">
    <subcellularLocation>
        <location evidence="1">Membrane</location>
        <topology evidence="1">Multi-pass membrane protein</topology>
    </subcellularLocation>
</comment>
<dbReference type="Gene3D" id="1.20.1250.20">
    <property type="entry name" value="MFS general substrate transporter like domains"/>
    <property type="match status" value="1"/>
</dbReference>
<keyword evidence="3 5" id="KW-1133">Transmembrane helix</keyword>
<proteinExistence type="predicted"/>
<gene>
    <name evidence="7" type="ORF">KC675_01290</name>
</gene>
<evidence type="ECO:0000256" key="3">
    <source>
        <dbReference type="ARBA" id="ARBA00022989"/>
    </source>
</evidence>
<dbReference type="PROSITE" id="PS50850">
    <property type="entry name" value="MFS"/>
    <property type="match status" value="1"/>
</dbReference>
<reference evidence="7" key="1">
    <citation type="submission" date="2020-04" db="EMBL/GenBank/DDBJ databases">
        <authorList>
            <person name="Zhang T."/>
        </authorList>
    </citation>
    <scope>NUCLEOTIDE SEQUENCE</scope>
    <source>
        <strain evidence="7">HKST-UBA15</strain>
    </source>
</reference>
<dbReference type="PANTHER" id="PTHR23530">
    <property type="entry name" value="TRANSPORT PROTEIN-RELATED"/>
    <property type="match status" value="1"/>
</dbReference>
<feature type="transmembrane region" description="Helical" evidence="5">
    <location>
        <begin position="160"/>
        <end position="178"/>
    </location>
</feature>
<evidence type="ECO:0000313" key="7">
    <source>
        <dbReference type="EMBL" id="MCA9379793.1"/>
    </source>
</evidence>
<accession>A0A955IAP6</accession>
<dbReference type="InterPro" id="IPR011701">
    <property type="entry name" value="MFS"/>
</dbReference>
<dbReference type="GO" id="GO:0022857">
    <property type="term" value="F:transmembrane transporter activity"/>
    <property type="evidence" value="ECO:0007669"/>
    <property type="project" value="InterPro"/>
</dbReference>
<evidence type="ECO:0000256" key="2">
    <source>
        <dbReference type="ARBA" id="ARBA00022692"/>
    </source>
</evidence>
<dbReference type="InterPro" id="IPR036259">
    <property type="entry name" value="MFS_trans_sf"/>
</dbReference>
<evidence type="ECO:0000256" key="4">
    <source>
        <dbReference type="ARBA" id="ARBA00023136"/>
    </source>
</evidence>
<protein>
    <submittedName>
        <fullName evidence="7">MFS transporter</fullName>
    </submittedName>
</protein>
<evidence type="ECO:0000259" key="6">
    <source>
        <dbReference type="PROSITE" id="PS50850"/>
    </source>
</evidence>
<feature type="transmembrane region" description="Helical" evidence="5">
    <location>
        <begin position="331"/>
        <end position="354"/>
    </location>
</feature>
<sequence>MIERNTKVFYLTQFSHALIFSIPIWVVFYLRLFSPAQIALINGITFAVQMLFELPSGALADLLGRRTTILISFVLGGLSYILIPFGDTFLYFIILGVLLGISDSFRSGAEEAIIYDTFKEKDSRDFEKVFSKGNIIYQVGLITATILGGLLYVVNIYLPFIFYGISLIVGAIISYFYIEPHIDSEKFSVKNYVKQIERGFKEVFKDKLTTYTTLFYVAVGGITWTNALYFGSFFVVGLGFNDAERGFIQGGSRLINVFLFAFLLKKVKFSDRFKVIIFPIAMVIAFLPGTFLTGWYGVPFFALALLTTTGRWIFLAPITNKMFESKVRATAISVMSLLIGFVYLSLVGISGFVIERYEIGGMYSVLGIMTLIFVVPLSYLLLKVKRHDKTRILSTS</sequence>